<organism evidence="4 5">
    <name type="scientific">Candidatus Caccousia avicola</name>
    <dbReference type="NCBI Taxonomy" id="2840721"/>
    <lineage>
        <taxon>Bacteria</taxon>
        <taxon>Bacillati</taxon>
        <taxon>Bacillota</taxon>
        <taxon>Clostridia</taxon>
        <taxon>Eubacteriales</taxon>
        <taxon>Oscillospiraceae</taxon>
        <taxon>Oscillospiraceae incertae sedis</taxon>
        <taxon>Candidatus Caccousia</taxon>
    </lineage>
</organism>
<keyword evidence="3" id="KW-0732">Signal</keyword>
<gene>
    <name evidence="4" type="ORF">IAB89_05835</name>
</gene>
<evidence type="ECO:0000256" key="1">
    <source>
        <dbReference type="SAM" id="MobiDB-lite"/>
    </source>
</evidence>
<evidence type="ECO:0008006" key="6">
    <source>
        <dbReference type="Google" id="ProtNLM"/>
    </source>
</evidence>
<evidence type="ECO:0000313" key="4">
    <source>
        <dbReference type="EMBL" id="HIR47166.1"/>
    </source>
</evidence>
<evidence type="ECO:0000256" key="2">
    <source>
        <dbReference type="SAM" id="Phobius"/>
    </source>
</evidence>
<dbReference type="Proteomes" id="UP000824242">
    <property type="component" value="Unassembled WGS sequence"/>
</dbReference>
<feature type="region of interest" description="Disordered" evidence="1">
    <location>
        <begin position="344"/>
        <end position="371"/>
    </location>
</feature>
<name>A0A9D1AM36_9FIRM</name>
<keyword evidence="2" id="KW-1133">Transmembrane helix</keyword>
<feature type="transmembrane region" description="Helical" evidence="2">
    <location>
        <begin position="224"/>
        <end position="244"/>
    </location>
</feature>
<feature type="compositionally biased region" description="Polar residues" evidence="1">
    <location>
        <begin position="344"/>
        <end position="354"/>
    </location>
</feature>
<reference evidence="4" key="2">
    <citation type="journal article" date="2021" name="PeerJ">
        <title>Extensive microbial diversity within the chicken gut microbiome revealed by metagenomics and culture.</title>
        <authorList>
            <person name="Gilroy R."/>
            <person name="Ravi A."/>
            <person name="Getino M."/>
            <person name="Pursley I."/>
            <person name="Horton D.L."/>
            <person name="Alikhan N.F."/>
            <person name="Baker D."/>
            <person name="Gharbi K."/>
            <person name="Hall N."/>
            <person name="Watson M."/>
            <person name="Adriaenssens E.M."/>
            <person name="Foster-Nyarko E."/>
            <person name="Jarju S."/>
            <person name="Secka A."/>
            <person name="Antonio M."/>
            <person name="Oren A."/>
            <person name="Chaudhuri R.R."/>
            <person name="La Ragione R."/>
            <person name="Hildebrand F."/>
            <person name="Pallen M.J."/>
        </authorList>
    </citation>
    <scope>NUCLEOTIDE SEQUENCE</scope>
    <source>
        <strain evidence="4">ChiSxjej1B13-7958</strain>
    </source>
</reference>
<reference evidence="4" key="1">
    <citation type="submission" date="2020-10" db="EMBL/GenBank/DDBJ databases">
        <authorList>
            <person name="Gilroy R."/>
        </authorList>
    </citation>
    <scope>NUCLEOTIDE SEQUENCE</scope>
    <source>
        <strain evidence="4">ChiSxjej1B13-7958</strain>
    </source>
</reference>
<sequence>MKNRWKLTALLMAALVCIAAVCPAALAAGKEYSFAEQGIRFTLPEDLRVLEYPVEDGDPLIPLTGYFTADDLNQYYEQTGTLLEAYFPDSGAFLSVEAWQDEESRAIGSYAAESENELQERIADYPYDWESDPPGRSTATVETLAGQPFLLFSDEMGENTISRYYETIYGGSWIYLSLYPAQTGDSLREEELSALGSLAESVSFSTDPAAAVENSASSDWVETVSLMLFSLGLLLFVLLVIFLARSIRRSQPLPTVLPGFACRVSTPVGPADFYPQYFVVFPTGGQPLSFRYEQTRGIVETEDCFWIYPPNLPPLPLAKNAFLAGSPKRFSLLLSQWIQPAPQAQTDAVQSQTDAAAPEAAHNQDTNTPQI</sequence>
<evidence type="ECO:0000256" key="3">
    <source>
        <dbReference type="SAM" id="SignalP"/>
    </source>
</evidence>
<dbReference type="AlphaFoldDB" id="A0A9D1AM36"/>
<keyword evidence="2" id="KW-0472">Membrane</keyword>
<feature type="signal peptide" evidence="3">
    <location>
        <begin position="1"/>
        <end position="27"/>
    </location>
</feature>
<accession>A0A9D1AM36</accession>
<dbReference type="EMBL" id="DVGZ01000057">
    <property type="protein sequence ID" value="HIR47166.1"/>
    <property type="molecule type" value="Genomic_DNA"/>
</dbReference>
<comment type="caution">
    <text evidence="4">The sequence shown here is derived from an EMBL/GenBank/DDBJ whole genome shotgun (WGS) entry which is preliminary data.</text>
</comment>
<proteinExistence type="predicted"/>
<feature type="chain" id="PRO_5038963652" description="DUF2330 domain-containing protein" evidence="3">
    <location>
        <begin position="28"/>
        <end position="371"/>
    </location>
</feature>
<keyword evidence="2" id="KW-0812">Transmembrane</keyword>
<evidence type="ECO:0000313" key="5">
    <source>
        <dbReference type="Proteomes" id="UP000824242"/>
    </source>
</evidence>
<protein>
    <recommendedName>
        <fullName evidence="6">DUF2330 domain-containing protein</fullName>
    </recommendedName>
</protein>